<dbReference type="SUPFAM" id="SSF118290">
    <property type="entry name" value="WRKY DNA-binding domain"/>
    <property type="match status" value="2"/>
</dbReference>
<dbReference type="InterPro" id="IPR036576">
    <property type="entry name" value="WRKY_dom_sf"/>
</dbReference>
<dbReference type="eggNOG" id="ENOG502QRFS">
    <property type="taxonomic scope" value="Eukaryota"/>
</dbReference>
<accession>A0A0C3W9U2</accession>
<evidence type="ECO:0000256" key="2">
    <source>
        <dbReference type="ARBA" id="ARBA00022723"/>
    </source>
</evidence>
<dbReference type="InterPro" id="IPR044810">
    <property type="entry name" value="WRKY_plant"/>
</dbReference>
<protein>
    <submittedName>
        <fullName evidence="12">WRKY family transcription factor</fullName>
    </submittedName>
</protein>
<comment type="subcellular location">
    <subcellularLocation>
        <location evidence="1">Nucleus</location>
    </subcellularLocation>
</comment>
<evidence type="ECO:0000256" key="9">
    <source>
        <dbReference type="ARBA" id="ARBA00061157"/>
    </source>
</evidence>
<dbReference type="EnsemblPlants" id="AES80392">
    <property type="protein sequence ID" value="AES80392"/>
    <property type="gene ID" value="MTR_7g080020"/>
</dbReference>
<keyword evidence="8" id="KW-0539">Nucleus</keyword>
<feature type="region of interest" description="Disordered" evidence="10">
    <location>
        <begin position="329"/>
        <end position="472"/>
    </location>
</feature>
<feature type="region of interest" description="Disordered" evidence="10">
    <location>
        <begin position="1"/>
        <end position="29"/>
    </location>
</feature>
<evidence type="ECO:0000313" key="12">
    <source>
        <dbReference type="EMBL" id="AES80392.2"/>
    </source>
</evidence>
<sequence>MEQDNNNIKNNINNKNNLNKSGGDEINNFSDAKDRKFVDFSPKRSIAERRGFNKINAGLISFGATTPLVSPATRSPCLTIPPGISPTALLESPIMLPNSQAMPSPTTGSFAMLPPLTYKGSMLTSVKHEQENVDVPTASDFAASFNFKHQANLDADSLSPYFASLNQVSNNRHMMNGGGHRDGQMLVQGQQLLDFSFPQGFSSEYLARNSGVHFYNDVKMVDDVIVNTNNVDIPISRSEEASDESTLPENSIHSEDIGQHHVLEAEQKEMSHAAGAKTSEDGYNWRKYGQKQVKGSEYPRSYYKCTHSNCQVKKKVERSHDGHITEIIYKGNHNHAKPHSSRRGSVPSSDEISENAEANETCDRVDADSVWGNIQSWGKDAKHNPERKPDGQERTSPPSGVTELSDPMKRARSQGMFESDNAPEHSSALGNHDGDKDGATQAVLSPENNPEDADSESKRRKKESYPVETMVPPRAVREPRVVVQIESDIDILDDGYRWRKYGQKVVKGNPNPRSYYKCTSAGCTVRKHVERASHNLKYVLTTYEGKHNHEVPAARNNNHISSSDVGLSSTCANVIPGSAVIPKSETHQTLPSHFDRKPEFSNDFLRSSLMGNFSNDMKFGPSSISQMNYSSLNNIIPYGAYGTSPDHVAVPQTGPIASMFPEFQMPLPLNLPSSGNYALAGINFNYARPMSSIQSYLSGQQLRDMDTGFLRPKQEVKEESSYAACAPSLDHASTSHTPPYAACAPSLDHASTSHTPPSPSQSIYQCVMQNFPS</sequence>
<dbReference type="GO" id="GO:0003700">
    <property type="term" value="F:DNA-binding transcription factor activity"/>
    <property type="evidence" value="ECO:0000318"/>
    <property type="project" value="GO_Central"/>
</dbReference>
<evidence type="ECO:0000256" key="10">
    <source>
        <dbReference type="SAM" id="MobiDB-lite"/>
    </source>
</evidence>
<evidence type="ECO:0000313" key="13">
    <source>
        <dbReference type="EnsemblPlants" id="AES80392"/>
    </source>
</evidence>
<dbReference type="SMART" id="SM00774">
    <property type="entry name" value="WRKY"/>
    <property type="match status" value="2"/>
</dbReference>
<evidence type="ECO:0000256" key="1">
    <source>
        <dbReference type="ARBA" id="ARBA00004123"/>
    </source>
</evidence>
<dbReference type="PANTHER" id="PTHR31221:SF126">
    <property type="entry name" value="WRKY DOMAIN-CONTAINING PROTEIN"/>
    <property type="match status" value="1"/>
</dbReference>
<evidence type="ECO:0000259" key="11">
    <source>
        <dbReference type="PROSITE" id="PS50811"/>
    </source>
</evidence>
<dbReference type="GO" id="GO:0046872">
    <property type="term" value="F:metal ion binding"/>
    <property type="evidence" value="ECO:0007669"/>
    <property type="project" value="UniProtKB-KW"/>
</dbReference>
<feature type="compositionally biased region" description="Low complexity" evidence="10">
    <location>
        <begin position="1"/>
        <end position="20"/>
    </location>
</feature>
<dbReference type="HOGENOM" id="CLU_012086_3_1_1"/>
<name>G7KRI3_MEDTR</name>
<evidence type="ECO:0000256" key="8">
    <source>
        <dbReference type="ARBA" id="ARBA00023242"/>
    </source>
</evidence>
<organism evidence="12 14">
    <name type="scientific">Medicago truncatula</name>
    <name type="common">Barrel medic</name>
    <name type="synonym">Medicago tribuloides</name>
    <dbReference type="NCBI Taxonomy" id="3880"/>
    <lineage>
        <taxon>Eukaryota</taxon>
        <taxon>Viridiplantae</taxon>
        <taxon>Streptophyta</taxon>
        <taxon>Embryophyta</taxon>
        <taxon>Tracheophyta</taxon>
        <taxon>Spermatophyta</taxon>
        <taxon>Magnoliopsida</taxon>
        <taxon>eudicotyledons</taxon>
        <taxon>Gunneridae</taxon>
        <taxon>Pentapetalae</taxon>
        <taxon>rosids</taxon>
        <taxon>fabids</taxon>
        <taxon>Fabales</taxon>
        <taxon>Fabaceae</taxon>
        <taxon>Papilionoideae</taxon>
        <taxon>50 kb inversion clade</taxon>
        <taxon>NPAAA clade</taxon>
        <taxon>Hologalegina</taxon>
        <taxon>IRL clade</taxon>
        <taxon>Trifolieae</taxon>
        <taxon>Medicago</taxon>
    </lineage>
</organism>
<dbReference type="AlphaFoldDB" id="G7KRI3"/>
<evidence type="ECO:0000256" key="7">
    <source>
        <dbReference type="ARBA" id="ARBA00023163"/>
    </source>
</evidence>
<reference evidence="13" key="3">
    <citation type="submission" date="2015-04" db="UniProtKB">
        <authorList>
            <consortium name="EnsemblPlants"/>
        </authorList>
    </citation>
    <scope>IDENTIFICATION</scope>
    <source>
        <strain evidence="13">cv. Jemalong A17</strain>
    </source>
</reference>
<dbReference type="FunFam" id="2.20.25.80:FF:000003">
    <property type="entry name" value="WRKY transcription factor 57"/>
    <property type="match status" value="1"/>
</dbReference>
<feature type="compositionally biased region" description="Basic and acidic residues" evidence="10">
    <location>
        <begin position="379"/>
        <end position="393"/>
    </location>
</feature>
<dbReference type="InterPro" id="IPR003657">
    <property type="entry name" value="WRKY_dom"/>
</dbReference>
<feature type="compositionally biased region" description="Basic residues" evidence="10">
    <location>
        <begin position="332"/>
        <end position="342"/>
    </location>
</feature>
<dbReference type="PROSITE" id="PS50811">
    <property type="entry name" value="WRKY"/>
    <property type="match status" value="2"/>
</dbReference>
<evidence type="ECO:0000313" key="14">
    <source>
        <dbReference type="Proteomes" id="UP000002051"/>
    </source>
</evidence>
<dbReference type="PANTHER" id="PTHR31221">
    <property type="entry name" value="WRKY TRANSCRIPTION FACTOR PROTEIN 1-RELATED"/>
    <property type="match status" value="1"/>
</dbReference>
<reference evidence="12 14" key="1">
    <citation type="journal article" date="2011" name="Nature">
        <title>The Medicago genome provides insight into the evolution of rhizobial symbioses.</title>
        <authorList>
            <person name="Young N.D."/>
            <person name="Debelle F."/>
            <person name="Oldroyd G.E."/>
            <person name="Geurts R."/>
            <person name="Cannon S.B."/>
            <person name="Udvardi M.K."/>
            <person name="Benedito V.A."/>
            <person name="Mayer K.F."/>
            <person name="Gouzy J."/>
            <person name="Schoof H."/>
            <person name="Van de Peer Y."/>
            <person name="Proost S."/>
            <person name="Cook D.R."/>
            <person name="Meyers B.C."/>
            <person name="Spannagl M."/>
            <person name="Cheung F."/>
            <person name="De Mita S."/>
            <person name="Krishnakumar V."/>
            <person name="Gundlach H."/>
            <person name="Zhou S."/>
            <person name="Mudge J."/>
            <person name="Bharti A.K."/>
            <person name="Murray J.D."/>
            <person name="Naoumkina M.A."/>
            <person name="Rosen B."/>
            <person name="Silverstein K.A."/>
            <person name="Tang H."/>
            <person name="Rombauts S."/>
            <person name="Zhao P.X."/>
            <person name="Zhou P."/>
            <person name="Barbe V."/>
            <person name="Bardou P."/>
            <person name="Bechner M."/>
            <person name="Bellec A."/>
            <person name="Berger A."/>
            <person name="Berges H."/>
            <person name="Bidwell S."/>
            <person name="Bisseling T."/>
            <person name="Choisne N."/>
            <person name="Couloux A."/>
            <person name="Denny R."/>
            <person name="Deshpande S."/>
            <person name="Dai X."/>
            <person name="Doyle J.J."/>
            <person name="Dudez A.M."/>
            <person name="Farmer A.D."/>
            <person name="Fouteau S."/>
            <person name="Franken C."/>
            <person name="Gibelin C."/>
            <person name="Gish J."/>
            <person name="Goldstein S."/>
            <person name="Gonzalez A.J."/>
            <person name="Green P.J."/>
            <person name="Hallab A."/>
            <person name="Hartog M."/>
            <person name="Hua A."/>
            <person name="Humphray S.J."/>
            <person name="Jeong D.H."/>
            <person name="Jing Y."/>
            <person name="Jocker A."/>
            <person name="Kenton S.M."/>
            <person name="Kim D.J."/>
            <person name="Klee K."/>
            <person name="Lai H."/>
            <person name="Lang C."/>
            <person name="Lin S."/>
            <person name="Macmil S.L."/>
            <person name="Magdelenat G."/>
            <person name="Matthews L."/>
            <person name="McCorrison J."/>
            <person name="Monaghan E.L."/>
            <person name="Mun J.H."/>
            <person name="Najar F.Z."/>
            <person name="Nicholson C."/>
            <person name="Noirot C."/>
            <person name="O'Bleness M."/>
            <person name="Paule C.R."/>
            <person name="Poulain J."/>
            <person name="Prion F."/>
            <person name="Qin B."/>
            <person name="Qu C."/>
            <person name="Retzel E.F."/>
            <person name="Riddle C."/>
            <person name="Sallet E."/>
            <person name="Samain S."/>
            <person name="Samson N."/>
            <person name="Sanders I."/>
            <person name="Saurat O."/>
            <person name="Scarpelli C."/>
            <person name="Schiex T."/>
            <person name="Segurens B."/>
            <person name="Severin A.J."/>
            <person name="Sherrier D.J."/>
            <person name="Shi R."/>
            <person name="Sims S."/>
            <person name="Singer S.R."/>
            <person name="Sinharoy S."/>
            <person name="Sterck L."/>
            <person name="Viollet A."/>
            <person name="Wang B.B."/>
            <person name="Wang K."/>
            <person name="Wang M."/>
            <person name="Wang X."/>
            <person name="Warfsmann J."/>
            <person name="Weissenbach J."/>
            <person name="White D.D."/>
            <person name="White J.D."/>
            <person name="Wiley G.B."/>
            <person name="Wincker P."/>
            <person name="Xing Y."/>
            <person name="Yang L."/>
            <person name="Yao Z."/>
            <person name="Ying F."/>
            <person name="Zhai J."/>
            <person name="Zhou L."/>
            <person name="Zuber A."/>
            <person name="Denarie J."/>
            <person name="Dixon R.A."/>
            <person name="May G.D."/>
            <person name="Schwartz D.C."/>
            <person name="Rogers J."/>
            <person name="Quetier F."/>
            <person name="Town C.D."/>
            <person name="Roe B.A."/>
        </authorList>
    </citation>
    <scope>NUCLEOTIDE SEQUENCE [LARGE SCALE GENOMIC DNA]</scope>
    <source>
        <strain evidence="12">A17</strain>
        <strain evidence="13 14">cv. Jemalong A17</strain>
    </source>
</reference>
<feature type="domain" description="WRKY" evidence="11">
    <location>
        <begin position="274"/>
        <end position="338"/>
    </location>
</feature>
<dbReference type="EMBL" id="CM001223">
    <property type="protein sequence ID" value="AES80392.2"/>
    <property type="molecule type" value="Genomic_DNA"/>
</dbReference>
<reference evidence="12 14" key="2">
    <citation type="journal article" date="2014" name="BMC Genomics">
        <title>An improved genome release (version Mt4.0) for the model legume Medicago truncatula.</title>
        <authorList>
            <person name="Tang H."/>
            <person name="Krishnakumar V."/>
            <person name="Bidwell S."/>
            <person name="Rosen B."/>
            <person name="Chan A."/>
            <person name="Zhou S."/>
            <person name="Gentzbittel L."/>
            <person name="Childs K.L."/>
            <person name="Yandell M."/>
            <person name="Gundlach H."/>
            <person name="Mayer K.F."/>
            <person name="Schwartz D.C."/>
            <person name="Town C.D."/>
        </authorList>
    </citation>
    <scope>GENOME REANNOTATION</scope>
    <source>
        <strain evidence="13 14">cv. Jemalong A17</strain>
    </source>
</reference>
<comment type="similarity">
    <text evidence="9">Belongs to the WRKY group I family.</text>
</comment>
<keyword evidence="7" id="KW-0804">Transcription</keyword>
<evidence type="ECO:0000256" key="6">
    <source>
        <dbReference type="ARBA" id="ARBA00023125"/>
    </source>
</evidence>
<evidence type="ECO:0000256" key="3">
    <source>
        <dbReference type="ARBA" id="ARBA00022737"/>
    </source>
</evidence>
<evidence type="ECO:0000256" key="5">
    <source>
        <dbReference type="ARBA" id="ARBA00023015"/>
    </source>
</evidence>
<evidence type="ECO:0000256" key="4">
    <source>
        <dbReference type="ARBA" id="ARBA00022833"/>
    </source>
</evidence>
<dbReference type="Pfam" id="PF03106">
    <property type="entry name" value="WRKY"/>
    <property type="match status" value="2"/>
</dbReference>
<dbReference type="PaxDb" id="3880-AES80392"/>
<keyword evidence="5" id="KW-0805">Transcription regulation</keyword>
<keyword evidence="3" id="KW-0677">Repeat</keyword>
<keyword evidence="14" id="KW-1185">Reference proteome</keyword>
<proteinExistence type="inferred from homology"/>
<dbReference type="GO" id="GO:0000976">
    <property type="term" value="F:transcription cis-regulatory region binding"/>
    <property type="evidence" value="ECO:0000318"/>
    <property type="project" value="GO_Central"/>
</dbReference>
<dbReference type="Gene3D" id="2.20.25.80">
    <property type="entry name" value="WRKY domain"/>
    <property type="match status" value="2"/>
</dbReference>
<dbReference type="GO" id="GO:0006355">
    <property type="term" value="P:regulation of DNA-templated transcription"/>
    <property type="evidence" value="ECO:0000318"/>
    <property type="project" value="GO_Central"/>
</dbReference>
<keyword evidence="2" id="KW-0479">Metal-binding</keyword>
<keyword evidence="4" id="KW-0862">Zinc</keyword>
<feature type="domain" description="WRKY" evidence="11">
    <location>
        <begin position="487"/>
        <end position="552"/>
    </location>
</feature>
<gene>
    <name evidence="12" type="ordered locus">MTR_7g080020</name>
</gene>
<dbReference type="GO" id="GO:0005634">
    <property type="term" value="C:nucleus"/>
    <property type="evidence" value="ECO:0000318"/>
    <property type="project" value="GO_Central"/>
</dbReference>
<dbReference type="FunFam" id="2.20.25.80:FF:000006">
    <property type="entry name" value="WRKY transcription factor"/>
    <property type="match status" value="1"/>
</dbReference>
<accession>G7KRI3</accession>
<keyword evidence="6" id="KW-0238">DNA-binding</keyword>
<dbReference type="Proteomes" id="UP000002051">
    <property type="component" value="Unassembled WGS sequence"/>
</dbReference>